<name>A0A3S0WU06_9PROT</name>
<dbReference type="InterPro" id="IPR001509">
    <property type="entry name" value="Epimerase_deHydtase"/>
</dbReference>
<dbReference type="InterPro" id="IPR036291">
    <property type="entry name" value="NAD(P)-bd_dom_sf"/>
</dbReference>
<proteinExistence type="predicted"/>
<dbReference type="Gene3D" id="3.40.50.720">
    <property type="entry name" value="NAD(P)-binding Rossmann-like Domain"/>
    <property type="match status" value="1"/>
</dbReference>
<evidence type="ECO:0000313" key="2">
    <source>
        <dbReference type="EMBL" id="RUQ68942.1"/>
    </source>
</evidence>
<evidence type="ECO:0000259" key="1">
    <source>
        <dbReference type="Pfam" id="PF01370"/>
    </source>
</evidence>
<keyword evidence="3" id="KW-1185">Reference proteome</keyword>
<protein>
    <submittedName>
        <fullName evidence="2">NAD(P)-dependent oxidoreductase</fullName>
    </submittedName>
</protein>
<reference evidence="2 3" key="1">
    <citation type="submission" date="2018-12" db="EMBL/GenBank/DDBJ databases">
        <authorList>
            <person name="Yang Y."/>
        </authorList>
    </citation>
    <scope>NUCLEOTIDE SEQUENCE [LARGE SCALE GENOMIC DNA]</scope>
    <source>
        <strain evidence="2 3">GSF71</strain>
    </source>
</reference>
<dbReference type="OrthoDB" id="9801785at2"/>
<dbReference type="EMBL" id="RZIJ01000013">
    <property type="protein sequence ID" value="RUQ68942.1"/>
    <property type="molecule type" value="Genomic_DNA"/>
</dbReference>
<dbReference type="Proteomes" id="UP000280346">
    <property type="component" value="Unassembled WGS sequence"/>
</dbReference>
<organism evidence="2 3">
    <name type="scientific">Azospirillum doebereinerae</name>
    <dbReference type="NCBI Taxonomy" id="92933"/>
    <lineage>
        <taxon>Bacteria</taxon>
        <taxon>Pseudomonadati</taxon>
        <taxon>Pseudomonadota</taxon>
        <taxon>Alphaproteobacteria</taxon>
        <taxon>Rhodospirillales</taxon>
        <taxon>Azospirillaceae</taxon>
        <taxon>Azospirillum</taxon>
    </lineage>
</organism>
<dbReference type="InterPro" id="IPR050177">
    <property type="entry name" value="Lipid_A_modif_metabolic_enz"/>
</dbReference>
<feature type="domain" description="NAD-dependent epimerase/dehydratase" evidence="1">
    <location>
        <begin position="61"/>
        <end position="276"/>
    </location>
</feature>
<dbReference type="Pfam" id="PF01370">
    <property type="entry name" value="Epimerase"/>
    <property type="match status" value="1"/>
</dbReference>
<dbReference type="SUPFAM" id="SSF51735">
    <property type="entry name" value="NAD(P)-binding Rossmann-fold domains"/>
    <property type="match status" value="1"/>
</dbReference>
<dbReference type="AlphaFoldDB" id="A0A3S0WU06"/>
<sequence length="349" mass="37089">MLSAIADLRRCGAGGGAFGGRPEICGWKDPRVGSRHSGALETPCDHNMTLVKGGGEASKPVLVTGATGFVGRALGVGLDAAGIGWIGASRAGGFDLEDAAIGARLPDCRILIHLAGRAGVPESWDQPAAYHRTNTLTTLAALEHARACGAGFVLMSSYMYGVPQRLPIDETHPVDCRNPYAHSKHHSELLCHAYAQDFGVPVTILRPFNIFGPGQGTNQVIPHILAQALDEPVIRVNDLAPRRDYLWIGDLVDALLRVISAPTHVSGRGPAVYNLGSGVSHSVAEIVDAVVSLVGPRRIVCADTARLNEIPDCVCDASRFRQAFNWQPMTDLPVGLRLMLDHAGNGPMR</sequence>
<gene>
    <name evidence="2" type="ORF">EJ913_17370</name>
</gene>
<dbReference type="PANTHER" id="PTHR43245:SF13">
    <property type="entry name" value="UDP-D-APIOSE_UDP-D-XYLOSE SYNTHASE 2"/>
    <property type="match status" value="1"/>
</dbReference>
<comment type="caution">
    <text evidence="2">The sequence shown here is derived from an EMBL/GenBank/DDBJ whole genome shotgun (WGS) entry which is preliminary data.</text>
</comment>
<dbReference type="PANTHER" id="PTHR43245">
    <property type="entry name" value="BIFUNCTIONAL POLYMYXIN RESISTANCE PROTEIN ARNA"/>
    <property type="match status" value="1"/>
</dbReference>
<accession>A0A3S0WU06</accession>
<evidence type="ECO:0000313" key="3">
    <source>
        <dbReference type="Proteomes" id="UP000280346"/>
    </source>
</evidence>